<gene>
    <name evidence="3" type="ORF">SEMRO_526_G160300.1</name>
</gene>
<protein>
    <submittedName>
        <fullName evidence="3">Uncharacterized protein</fullName>
    </submittedName>
</protein>
<feature type="region of interest" description="Disordered" evidence="1">
    <location>
        <begin position="78"/>
        <end position="109"/>
    </location>
</feature>
<name>A0A9N8HHA1_9STRA</name>
<organism evidence="3 4">
    <name type="scientific">Seminavis robusta</name>
    <dbReference type="NCBI Taxonomy" id="568900"/>
    <lineage>
        <taxon>Eukaryota</taxon>
        <taxon>Sar</taxon>
        <taxon>Stramenopiles</taxon>
        <taxon>Ochrophyta</taxon>
        <taxon>Bacillariophyta</taxon>
        <taxon>Bacillariophyceae</taxon>
        <taxon>Bacillariophycidae</taxon>
        <taxon>Naviculales</taxon>
        <taxon>Naviculaceae</taxon>
        <taxon>Seminavis</taxon>
    </lineage>
</organism>
<accession>A0A9N8HHA1</accession>
<keyword evidence="4" id="KW-1185">Reference proteome</keyword>
<evidence type="ECO:0000256" key="2">
    <source>
        <dbReference type="SAM" id="Phobius"/>
    </source>
</evidence>
<evidence type="ECO:0000256" key="1">
    <source>
        <dbReference type="SAM" id="MobiDB-lite"/>
    </source>
</evidence>
<keyword evidence="2" id="KW-0812">Transmembrane</keyword>
<dbReference type="EMBL" id="CAICTM010000525">
    <property type="protein sequence ID" value="CAB9512245.1"/>
    <property type="molecule type" value="Genomic_DNA"/>
</dbReference>
<dbReference type="OrthoDB" id="47045at2759"/>
<evidence type="ECO:0000313" key="3">
    <source>
        <dbReference type="EMBL" id="CAB9512245.1"/>
    </source>
</evidence>
<feature type="compositionally biased region" description="Polar residues" evidence="1">
    <location>
        <begin position="80"/>
        <end position="102"/>
    </location>
</feature>
<sequence>MSDKFQLEPTDEGIDCRIEMMWKLDAHGNKRRPDRLLLLGSLICNSLAFTSPTASNLRTLTHQSTILRHTKWQPVAPSPIHQSPYNPVAQRTSTPVTRQSPLFGQLRKDGGKEASSVSALTAVWRRLIAWFQVLPRSIRHSKPAKSIQRAVVVLMASAMIWLGTAGSYTPPASAAAPAIVERILPASQEQIVDRYIRQHMFDADDMQDPLESAYREAAADYKTDGSYPRALKEVAADVLGKGSVSVGKRADDGGVFLNALQSVARFMERRVGVSESTALAIVAGSLVIATPITGMMVAMMIGTQSKRSMNRLMKSRYGESYT</sequence>
<evidence type="ECO:0000313" key="4">
    <source>
        <dbReference type="Proteomes" id="UP001153069"/>
    </source>
</evidence>
<keyword evidence="2" id="KW-1133">Transmembrane helix</keyword>
<proteinExistence type="predicted"/>
<dbReference type="AlphaFoldDB" id="A0A9N8HHA1"/>
<comment type="caution">
    <text evidence="3">The sequence shown here is derived from an EMBL/GenBank/DDBJ whole genome shotgun (WGS) entry which is preliminary data.</text>
</comment>
<dbReference type="Proteomes" id="UP001153069">
    <property type="component" value="Unassembled WGS sequence"/>
</dbReference>
<reference evidence="3" key="1">
    <citation type="submission" date="2020-06" db="EMBL/GenBank/DDBJ databases">
        <authorList>
            <consortium name="Plant Systems Biology data submission"/>
        </authorList>
    </citation>
    <scope>NUCLEOTIDE SEQUENCE</scope>
    <source>
        <strain evidence="3">D6</strain>
    </source>
</reference>
<feature type="transmembrane region" description="Helical" evidence="2">
    <location>
        <begin position="277"/>
        <end position="301"/>
    </location>
</feature>
<keyword evidence="2" id="KW-0472">Membrane</keyword>